<accession>T1IMN7</accession>
<feature type="domain" description="2'-5'-oligoadenylate synthetase 1" evidence="3">
    <location>
        <begin position="198"/>
        <end position="314"/>
    </location>
</feature>
<dbReference type="InterPro" id="IPR043519">
    <property type="entry name" value="NT_sf"/>
</dbReference>
<dbReference type="GO" id="GO:0005829">
    <property type="term" value="C:cytosol"/>
    <property type="evidence" value="ECO:0007669"/>
    <property type="project" value="TreeGrafter"/>
</dbReference>
<dbReference type="GO" id="GO:0005654">
    <property type="term" value="C:nucleoplasm"/>
    <property type="evidence" value="ECO:0007669"/>
    <property type="project" value="TreeGrafter"/>
</dbReference>
<dbReference type="EnsemblMetazoa" id="SMAR002248-RA">
    <property type="protein sequence ID" value="SMAR002248-PA"/>
    <property type="gene ID" value="SMAR002248"/>
</dbReference>
<comment type="similarity">
    <text evidence="1">Belongs to the 2-5A synthase family.</text>
</comment>
<evidence type="ECO:0000259" key="3">
    <source>
        <dbReference type="Pfam" id="PF10421"/>
    </source>
</evidence>
<dbReference type="HOGENOM" id="CLU_589664_0_0_1"/>
<dbReference type="OMA" id="CVIFIND"/>
<evidence type="ECO:0000256" key="2">
    <source>
        <dbReference type="SAM" id="Coils"/>
    </source>
</evidence>
<proteinExistence type="inferred from homology"/>
<keyword evidence="2" id="KW-0175">Coiled coil</keyword>
<protein>
    <recommendedName>
        <fullName evidence="3">2'-5'-oligoadenylate synthetase 1 domain-containing protein</fullName>
    </recommendedName>
</protein>
<dbReference type="Gene3D" id="3.30.460.10">
    <property type="entry name" value="Beta Polymerase, domain 2"/>
    <property type="match status" value="1"/>
</dbReference>
<dbReference type="GO" id="GO:0016020">
    <property type="term" value="C:membrane"/>
    <property type="evidence" value="ECO:0007669"/>
    <property type="project" value="TreeGrafter"/>
</dbReference>
<dbReference type="PANTHER" id="PTHR11258:SF11">
    <property type="entry name" value="C2H2-TYPE DOMAIN-CONTAINING PROTEIN"/>
    <property type="match status" value="1"/>
</dbReference>
<organism evidence="4 5">
    <name type="scientific">Strigamia maritima</name>
    <name type="common">European centipede</name>
    <name type="synonym">Geophilus maritimus</name>
    <dbReference type="NCBI Taxonomy" id="126957"/>
    <lineage>
        <taxon>Eukaryota</taxon>
        <taxon>Metazoa</taxon>
        <taxon>Ecdysozoa</taxon>
        <taxon>Arthropoda</taxon>
        <taxon>Myriapoda</taxon>
        <taxon>Chilopoda</taxon>
        <taxon>Pleurostigmophora</taxon>
        <taxon>Geophilomorpha</taxon>
        <taxon>Linotaeniidae</taxon>
        <taxon>Strigamia</taxon>
    </lineage>
</organism>
<dbReference type="Gene3D" id="1.10.1410.20">
    <property type="entry name" value="2'-5'-oligoadenylate synthetase 1, domain 2"/>
    <property type="match status" value="1"/>
</dbReference>
<evidence type="ECO:0000313" key="4">
    <source>
        <dbReference type="EnsemblMetazoa" id="SMAR002248-PA"/>
    </source>
</evidence>
<reference evidence="4" key="2">
    <citation type="submission" date="2015-02" db="UniProtKB">
        <authorList>
            <consortium name="EnsemblMetazoa"/>
        </authorList>
    </citation>
    <scope>IDENTIFICATION</scope>
</reference>
<evidence type="ECO:0000313" key="5">
    <source>
        <dbReference type="Proteomes" id="UP000014500"/>
    </source>
</evidence>
<dbReference type="InterPro" id="IPR018952">
    <property type="entry name" value="2-5-oligoAdlate_synth_1_dom2/C"/>
</dbReference>
<dbReference type="SUPFAM" id="SSF81631">
    <property type="entry name" value="PAP/OAS1 substrate-binding domain"/>
    <property type="match status" value="1"/>
</dbReference>
<name>T1IMN7_STRMM</name>
<dbReference type="GO" id="GO:0003725">
    <property type="term" value="F:double-stranded RNA binding"/>
    <property type="evidence" value="ECO:0007669"/>
    <property type="project" value="TreeGrafter"/>
</dbReference>
<dbReference type="PANTHER" id="PTHR11258">
    <property type="entry name" value="2-5 OLIGOADENYLATE SYNTHETASE"/>
    <property type="match status" value="1"/>
</dbReference>
<sequence>MTTNRVRTSSNIVAAKRAPTSATMFGHSKHPLNMTLHMSRQAKARADANLLQLSLDLTPAETDLEHCTAIAKKIFSILQTINEFSIDRSEIIGSVGKKTAIAPEFDLDCVIFINDVNIDDFRQVLKSFKQALESEESMSGATFNIPKLKIALFDGNVEGFKINIVPAINFSQNNAKQREKTLQRIKLDYPEPSRDWYRYSSSLIHGQVEFLDRQTPFTINLIRLAKYWNRSIYIGEYVAGRTTLIEVMAVYAAQLEDRSLIGAFSIFLDLMRNLKLVNITFDMFYPLSEVNEYLLEERPLVLDPTNPYNNLAHDLFSNNKVRKKFELFAEVSIQRLGSSVSDLFAMQPHYSTVFVSCSRRWLVDVGDCMDGSRRVKFFILSRDAKSKDELKREIENEIQEMEKFQRGWEFVVKSKEEVVTIGVFKLHAHAFLENDVIISQVEKSSHNLNDLSGLSISQDYARLR</sequence>
<dbReference type="AlphaFoldDB" id="T1IMN7"/>
<dbReference type="PhylomeDB" id="T1IMN7"/>
<keyword evidence="5" id="KW-1185">Reference proteome</keyword>
<dbReference type="Proteomes" id="UP000014500">
    <property type="component" value="Unassembled WGS sequence"/>
</dbReference>
<feature type="coiled-coil region" evidence="2">
    <location>
        <begin position="380"/>
        <end position="407"/>
    </location>
</feature>
<dbReference type="GO" id="GO:0001730">
    <property type="term" value="F:2'-5'-oligoadenylate synthetase activity"/>
    <property type="evidence" value="ECO:0007669"/>
    <property type="project" value="TreeGrafter"/>
</dbReference>
<reference evidence="5" key="1">
    <citation type="submission" date="2011-05" db="EMBL/GenBank/DDBJ databases">
        <authorList>
            <person name="Richards S.R."/>
            <person name="Qu J."/>
            <person name="Jiang H."/>
            <person name="Jhangiani S.N."/>
            <person name="Agravi P."/>
            <person name="Goodspeed R."/>
            <person name="Gross S."/>
            <person name="Mandapat C."/>
            <person name="Jackson L."/>
            <person name="Mathew T."/>
            <person name="Pu L."/>
            <person name="Thornton R."/>
            <person name="Saada N."/>
            <person name="Wilczek-Boney K.B."/>
            <person name="Lee S."/>
            <person name="Kovar C."/>
            <person name="Wu Y."/>
            <person name="Scherer S.E."/>
            <person name="Worley K.C."/>
            <person name="Muzny D.M."/>
            <person name="Gibbs R."/>
        </authorList>
    </citation>
    <scope>NUCLEOTIDE SEQUENCE</scope>
    <source>
        <strain evidence="5">Brora</strain>
    </source>
</reference>
<evidence type="ECO:0000256" key="1">
    <source>
        <dbReference type="ARBA" id="ARBA00009526"/>
    </source>
</evidence>
<dbReference type="Pfam" id="PF10421">
    <property type="entry name" value="OAS1_C"/>
    <property type="match status" value="1"/>
</dbReference>
<dbReference type="EMBL" id="JH431081">
    <property type="status" value="NOT_ANNOTATED_CDS"/>
    <property type="molecule type" value="Genomic_DNA"/>
</dbReference>
<dbReference type="SUPFAM" id="SSF81301">
    <property type="entry name" value="Nucleotidyltransferase"/>
    <property type="match status" value="1"/>
</dbReference>